<dbReference type="GO" id="GO:0008168">
    <property type="term" value="F:methyltransferase activity"/>
    <property type="evidence" value="ECO:0007669"/>
    <property type="project" value="UniProtKB-KW"/>
</dbReference>
<reference evidence="1 2" key="1">
    <citation type="submission" date="2017-06" db="EMBL/GenBank/DDBJ databases">
        <title>Complete genome sequence of Shewanella marisflavi EP1 associated with anaerobic 2,4-dinitrotoluene reduction and salt tolerance.</title>
        <authorList>
            <person name="Huang J."/>
        </authorList>
    </citation>
    <scope>NUCLEOTIDE SEQUENCE [LARGE SCALE GENOMIC DNA]</scope>
    <source>
        <strain evidence="1 2">EP1</strain>
    </source>
</reference>
<protein>
    <submittedName>
        <fullName evidence="1">Methylase</fullName>
    </submittedName>
</protein>
<gene>
    <name evidence="1" type="ORF">CFF01_08415</name>
</gene>
<dbReference type="InterPro" id="IPR010342">
    <property type="entry name" value="DUF938"/>
</dbReference>
<dbReference type="Gene3D" id="3.40.50.150">
    <property type="entry name" value="Vaccinia Virus protein VP39"/>
    <property type="match status" value="1"/>
</dbReference>
<keyword evidence="1" id="KW-0808">Transferase</keyword>
<dbReference type="PANTHER" id="PTHR20974">
    <property type="entry name" value="UPF0585 PROTEIN CG18661"/>
    <property type="match status" value="1"/>
</dbReference>
<dbReference type="RefSeq" id="WP_088904502.1">
    <property type="nucleotide sequence ID" value="NZ_CP022272.1"/>
</dbReference>
<dbReference type="InterPro" id="IPR029063">
    <property type="entry name" value="SAM-dependent_MTases_sf"/>
</dbReference>
<keyword evidence="1" id="KW-0489">Methyltransferase</keyword>
<dbReference type="CDD" id="cd02440">
    <property type="entry name" value="AdoMet_MTases"/>
    <property type="match status" value="1"/>
</dbReference>
<proteinExistence type="predicted"/>
<dbReference type="SUPFAM" id="SSF53335">
    <property type="entry name" value="S-adenosyl-L-methionine-dependent methyltransferases"/>
    <property type="match status" value="1"/>
</dbReference>
<dbReference type="Pfam" id="PF06080">
    <property type="entry name" value="DUF938"/>
    <property type="match status" value="1"/>
</dbReference>
<evidence type="ECO:0000313" key="1">
    <source>
        <dbReference type="EMBL" id="ASJ96611.1"/>
    </source>
</evidence>
<dbReference type="KEGG" id="smav:CFF01_08415"/>
<dbReference type="PANTHER" id="PTHR20974:SF0">
    <property type="entry name" value="UPF0585 PROTEIN CG18661"/>
    <property type="match status" value="1"/>
</dbReference>
<dbReference type="EMBL" id="CP022272">
    <property type="protein sequence ID" value="ASJ96611.1"/>
    <property type="molecule type" value="Genomic_DNA"/>
</dbReference>
<organism evidence="1 2">
    <name type="scientific">Shewanella marisflavi</name>
    <dbReference type="NCBI Taxonomy" id="260364"/>
    <lineage>
        <taxon>Bacteria</taxon>
        <taxon>Pseudomonadati</taxon>
        <taxon>Pseudomonadota</taxon>
        <taxon>Gammaproteobacteria</taxon>
        <taxon>Alteromonadales</taxon>
        <taxon>Shewanellaceae</taxon>
        <taxon>Shewanella</taxon>
    </lineage>
</organism>
<dbReference type="GO" id="GO:0032259">
    <property type="term" value="P:methylation"/>
    <property type="evidence" value="ECO:0007669"/>
    <property type="project" value="UniProtKB-KW"/>
</dbReference>
<evidence type="ECO:0000313" key="2">
    <source>
        <dbReference type="Proteomes" id="UP000198233"/>
    </source>
</evidence>
<dbReference type="AlphaFoldDB" id="A0AAC9TYX0"/>
<sequence>MSLSQLPYSQSCENNKDPILAVLKQSFSQTRQVLEIGSGTGQHAVFFAQHLPHLTWYPSDQAEYLGPLSERIALQGGKNIHPPMALDVTAPWPLEQAEIDGIFSANTLHIMSQAMVVDFFKGVDRHLSDKGSLCVYGPFNYDNQYTSESNRQFDIWLKHRNIHSGIRDIEWITTLANEAGLSLIADHPMPANNRLLHFRR</sequence>
<name>A0AAC9TYX0_9GAMM</name>
<dbReference type="Proteomes" id="UP000198233">
    <property type="component" value="Chromosome"/>
</dbReference>
<accession>A0AAC9TYX0</accession>